<dbReference type="InterPro" id="IPR012675">
    <property type="entry name" value="Beta-grasp_dom_sf"/>
</dbReference>
<protein>
    <submittedName>
        <fullName evidence="1">Thiamine biosynthesis protein S</fullName>
    </submittedName>
</protein>
<geneLocation type="plastid" evidence="1"/>
<dbReference type="Gene3D" id="3.10.20.30">
    <property type="match status" value="1"/>
</dbReference>
<dbReference type="InterPro" id="IPR003749">
    <property type="entry name" value="ThiS/MoaD-like"/>
</dbReference>
<dbReference type="NCBIfam" id="TIGR01683">
    <property type="entry name" value="thiS"/>
    <property type="match status" value="1"/>
</dbReference>
<dbReference type="Pfam" id="PF02597">
    <property type="entry name" value="ThiS"/>
    <property type="match status" value="1"/>
</dbReference>
<gene>
    <name evidence="1" type="primary">thiS</name>
</gene>
<dbReference type="AlphaFoldDB" id="A0A2Z2KVC7"/>
<dbReference type="InterPro" id="IPR016155">
    <property type="entry name" value="Mopterin_synth/thiamin_S_b"/>
</dbReference>
<sequence length="71" mass="7983">MTDQYILVYLNGKPFNCRTNLLLKDLLDYLDISSNASIVEYNSEIVQNSLLNTIKLYQGDKIEILTIVGGG</sequence>
<evidence type="ECO:0000313" key="1">
    <source>
        <dbReference type="EMBL" id="ASB29667.1"/>
    </source>
</evidence>
<dbReference type="EMBL" id="KY212106">
    <property type="protein sequence ID" value="ASB29667.1"/>
    <property type="molecule type" value="Genomic_DNA"/>
</dbReference>
<keyword evidence="1" id="KW-0934">Plastid</keyword>
<dbReference type="PANTHER" id="PTHR34472">
    <property type="entry name" value="SULFUR CARRIER PROTEIN THIS"/>
    <property type="match status" value="1"/>
</dbReference>
<dbReference type="PANTHER" id="PTHR34472:SF1">
    <property type="entry name" value="SULFUR CARRIER PROTEIN THIS"/>
    <property type="match status" value="1"/>
</dbReference>
<name>A0A2Z2KVC7_9FLOR</name>
<dbReference type="SUPFAM" id="SSF54285">
    <property type="entry name" value="MoaD/ThiS"/>
    <property type="match status" value="1"/>
</dbReference>
<proteinExistence type="predicted"/>
<accession>A0A2Z2KVC7</accession>
<dbReference type="InterPro" id="IPR010035">
    <property type="entry name" value="Thi_S"/>
</dbReference>
<organism evidence="1">
    <name type="scientific">Porolithon onkodes</name>
    <dbReference type="NCBI Taxonomy" id="231751"/>
    <lineage>
        <taxon>Eukaryota</taxon>
        <taxon>Rhodophyta</taxon>
        <taxon>Florideophyceae</taxon>
        <taxon>Corallinophycidae</taxon>
        <taxon>Corallinales</taxon>
        <taxon>Porolithaceae</taxon>
        <taxon>Porolithon</taxon>
    </lineage>
</organism>
<dbReference type="GeneID" id="37507576"/>
<dbReference type="RefSeq" id="YP_009502065.1">
    <property type="nucleotide sequence ID" value="NC_038144.1"/>
</dbReference>
<reference evidence="1" key="1">
    <citation type="submission" date="2016-11" db="EMBL/GenBank/DDBJ databases">
        <title>Complete organellar and ribosomal genomic analysis of the lectotype specimen of the reef forming species Porolithon onkodes (Heydrich) Foslie.</title>
        <authorList>
            <person name="Hughey J.R."/>
            <person name="Gabrielson P.W."/>
        </authorList>
    </citation>
    <scope>NUCLEOTIDE SEQUENCE</scope>
</reference>